<dbReference type="Proteomes" id="UP000186819">
    <property type="component" value="Unassembled WGS sequence"/>
</dbReference>
<evidence type="ECO:0000313" key="3">
    <source>
        <dbReference type="EMBL" id="SIR55836.1"/>
    </source>
</evidence>
<dbReference type="SUPFAM" id="SSF109998">
    <property type="entry name" value="Triger factor/SurA peptide-binding domain-like"/>
    <property type="match status" value="1"/>
</dbReference>
<feature type="chain" id="PRO_5012116827" evidence="2">
    <location>
        <begin position="51"/>
        <end position="239"/>
    </location>
</feature>
<keyword evidence="3" id="KW-0413">Isomerase</keyword>
<keyword evidence="1 2" id="KW-0732">Signal</keyword>
<accession>A0A1N7BX17</accession>
<dbReference type="PANTHER" id="PTHR47637">
    <property type="entry name" value="CHAPERONE SURA"/>
    <property type="match status" value="1"/>
</dbReference>
<dbReference type="Gene3D" id="1.10.4030.10">
    <property type="entry name" value="Porin chaperone SurA, peptide-binding domain"/>
    <property type="match status" value="1"/>
</dbReference>
<reference evidence="4" key="1">
    <citation type="submission" date="2017-01" db="EMBL/GenBank/DDBJ databases">
        <authorList>
            <person name="Varghese N."/>
            <person name="Submissions S."/>
        </authorList>
    </citation>
    <scope>NUCLEOTIDE SEQUENCE [LARGE SCALE GENOMIC DNA]</scope>
    <source>
        <strain evidence="4">ATCC 51758</strain>
    </source>
</reference>
<sequence>MRTDQVQGKRAATAQERRGGTARHALRGLRLGAAALCLVCTLALPTSAAAQEVGVAARVNGAEISVFRLERHFEDYLKLQARNVAAIRNPEVFKRLKREALDQLIDKELLWQESQRRGVKVDDAAVEQARKGIEAGFATPDAYERRVRDAGFSDATYAEYLRHELAASRALQDLAGMPEVSDEDVRRTLEQEPAPAGMPEAEAKRQVREYLVVSRRAEAGHSALQKLRSAAKVDVLQKF</sequence>
<evidence type="ECO:0000313" key="4">
    <source>
        <dbReference type="Proteomes" id="UP000186819"/>
    </source>
</evidence>
<feature type="signal peptide" evidence="2">
    <location>
        <begin position="1"/>
        <end position="50"/>
    </location>
</feature>
<dbReference type="InterPro" id="IPR050280">
    <property type="entry name" value="OMP_Chaperone_SurA"/>
</dbReference>
<keyword evidence="4" id="KW-1185">Reference proteome</keyword>
<organism evidence="3 4">
    <name type="scientific">Aromatoleum tolulyticum</name>
    <dbReference type="NCBI Taxonomy" id="34027"/>
    <lineage>
        <taxon>Bacteria</taxon>
        <taxon>Pseudomonadati</taxon>
        <taxon>Pseudomonadota</taxon>
        <taxon>Betaproteobacteria</taxon>
        <taxon>Rhodocyclales</taxon>
        <taxon>Rhodocyclaceae</taxon>
        <taxon>Aromatoleum</taxon>
    </lineage>
</organism>
<dbReference type="PANTHER" id="PTHR47637:SF1">
    <property type="entry name" value="CHAPERONE SURA"/>
    <property type="match status" value="1"/>
</dbReference>
<evidence type="ECO:0000256" key="2">
    <source>
        <dbReference type="SAM" id="SignalP"/>
    </source>
</evidence>
<name>A0A1N7BX17_9RHOO</name>
<dbReference type="EMBL" id="FTMD01000020">
    <property type="protein sequence ID" value="SIR55836.1"/>
    <property type="molecule type" value="Genomic_DNA"/>
</dbReference>
<dbReference type="InterPro" id="IPR027304">
    <property type="entry name" value="Trigger_fact/SurA_dom_sf"/>
</dbReference>
<dbReference type="AlphaFoldDB" id="A0A1N7BX17"/>
<dbReference type="Pfam" id="PF13624">
    <property type="entry name" value="SurA_N_3"/>
    <property type="match status" value="1"/>
</dbReference>
<protein>
    <submittedName>
        <fullName evidence="3">Peptidyl-prolyl cis-trans isomerase C</fullName>
    </submittedName>
</protein>
<dbReference type="GO" id="GO:0016853">
    <property type="term" value="F:isomerase activity"/>
    <property type="evidence" value="ECO:0007669"/>
    <property type="project" value="UniProtKB-KW"/>
</dbReference>
<proteinExistence type="predicted"/>
<dbReference type="RefSeq" id="WP_170879149.1">
    <property type="nucleotide sequence ID" value="NZ_FTMD01000020.1"/>
</dbReference>
<evidence type="ECO:0000256" key="1">
    <source>
        <dbReference type="ARBA" id="ARBA00022729"/>
    </source>
</evidence>
<dbReference type="STRING" id="34027.SAMN05421829_12024"/>
<gene>
    <name evidence="3" type="ORF">SAMN05421829_12024</name>
</gene>